<dbReference type="SUPFAM" id="SSF52540">
    <property type="entry name" value="P-loop containing nucleoside triphosphate hydrolases"/>
    <property type="match status" value="1"/>
</dbReference>
<reference evidence="4 5" key="1">
    <citation type="journal article" date="2007" name="PLoS Genet.">
        <title>Patterns and implications of gene gain and loss in the evolution of Prochlorococcus.</title>
        <authorList>
            <person name="Kettler G.C."/>
            <person name="Martiny A.C."/>
            <person name="Huang K."/>
            <person name="Zucker J."/>
            <person name="Coleman M.L."/>
            <person name="Rodrigue S."/>
            <person name="Chen F."/>
            <person name="Lapidus A."/>
            <person name="Ferriera S."/>
            <person name="Johnson J."/>
            <person name="Steglich C."/>
            <person name="Church G.M."/>
            <person name="Richardson P."/>
            <person name="Chisholm S.W."/>
        </authorList>
    </citation>
    <scope>NUCLEOTIDE SEQUENCE [LARGE SCALE GENOMIC DNA]</scope>
    <source>
        <strain evidence="4 5">MIT 9303</strain>
    </source>
</reference>
<dbReference type="KEGG" id="pmf:P9303_01341"/>
<dbReference type="EMBL" id="CP000554">
    <property type="protein sequence ID" value="ABM76889.1"/>
    <property type="molecule type" value="Genomic_DNA"/>
</dbReference>
<evidence type="ECO:0000313" key="5">
    <source>
        <dbReference type="Proteomes" id="UP000002274"/>
    </source>
</evidence>
<evidence type="ECO:0000256" key="2">
    <source>
        <dbReference type="ARBA" id="ARBA00023180"/>
    </source>
</evidence>
<gene>
    <name evidence="4" type="ordered locus">P9303_01341</name>
</gene>
<organism evidence="4 5">
    <name type="scientific">Prochlorococcus marinus (strain MIT 9303)</name>
    <dbReference type="NCBI Taxonomy" id="59922"/>
    <lineage>
        <taxon>Bacteria</taxon>
        <taxon>Bacillati</taxon>
        <taxon>Cyanobacteriota</taxon>
        <taxon>Cyanophyceae</taxon>
        <taxon>Synechococcales</taxon>
        <taxon>Prochlorococcaceae</taxon>
        <taxon>Prochlorococcus</taxon>
    </lineage>
</organism>
<dbReference type="Gene3D" id="3.40.50.300">
    <property type="entry name" value="P-loop containing nucleotide triphosphate hydrolases"/>
    <property type="match status" value="1"/>
</dbReference>
<dbReference type="GO" id="GO:0008146">
    <property type="term" value="F:sulfotransferase activity"/>
    <property type="evidence" value="ECO:0007669"/>
    <property type="project" value="InterPro"/>
</dbReference>
<dbReference type="AlphaFoldDB" id="A2C5X9"/>
<dbReference type="HOGENOM" id="CLU_017703_1_2_3"/>
<name>A2C5X9_PROM3</name>
<dbReference type="InterPro" id="IPR027417">
    <property type="entry name" value="P-loop_NTPase"/>
</dbReference>
<dbReference type="InterPro" id="IPR000863">
    <property type="entry name" value="Sulfotransferase_dom"/>
</dbReference>
<accession>A2C5X9</accession>
<sequence length="272" mass="31641">MNNIFTSRNSRSLKRKLGVRANRPLPHFLGIGTQKGGTTSLYWLLRTHSEIFLPEPKELQYFTLNSEKSVNWYSSFFDESRPGQLRAEITPYYLFHPAAPKRILKLNPAMKMIVLLRDPVERALSQYFHAQRLGFEDLSPDEAFAAESNRLVNSSEIVMRPGGVHVSHQKHSYLNRSCYDKQIRRYYDFFSPSQFLIIRSEDFFAQPDDFQRQIECFLDLSPFPPGTLLPRANEGEGKASTISNSLRERLRSQLEPTYSWLENELGLIWPFI</sequence>
<dbReference type="Pfam" id="PF00685">
    <property type="entry name" value="Sulfotransfer_1"/>
    <property type="match status" value="1"/>
</dbReference>
<feature type="domain" description="Sulfotransferase" evidence="3">
    <location>
        <begin position="27"/>
        <end position="221"/>
    </location>
</feature>
<keyword evidence="1" id="KW-0808">Transferase</keyword>
<dbReference type="RefSeq" id="WP_011824820.1">
    <property type="nucleotide sequence ID" value="NC_008820.1"/>
</dbReference>
<evidence type="ECO:0000259" key="3">
    <source>
        <dbReference type="Pfam" id="PF00685"/>
    </source>
</evidence>
<protein>
    <recommendedName>
        <fullName evidence="3">Sulfotransferase domain-containing protein</fullName>
    </recommendedName>
</protein>
<dbReference type="STRING" id="59922.P9303_01341"/>
<evidence type="ECO:0000313" key="4">
    <source>
        <dbReference type="EMBL" id="ABM76889.1"/>
    </source>
</evidence>
<keyword evidence="2" id="KW-0325">Glycoprotein</keyword>
<evidence type="ECO:0000256" key="1">
    <source>
        <dbReference type="ARBA" id="ARBA00022679"/>
    </source>
</evidence>
<dbReference type="PANTHER" id="PTHR10605">
    <property type="entry name" value="HEPARAN SULFATE SULFOTRANSFERASE"/>
    <property type="match status" value="1"/>
</dbReference>
<dbReference type="PANTHER" id="PTHR10605:SF56">
    <property type="entry name" value="BIFUNCTIONAL HEPARAN SULFATE N-DEACETYLASE_N-SULFOTRANSFERASE"/>
    <property type="match status" value="1"/>
</dbReference>
<proteinExistence type="predicted"/>
<dbReference type="InterPro" id="IPR037359">
    <property type="entry name" value="NST/OST"/>
</dbReference>
<dbReference type="Proteomes" id="UP000002274">
    <property type="component" value="Chromosome"/>
</dbReference>